<dbReference type="InterPro" id="IPR014710">
    <property type="entry name" value="RmlC-like_jellyroll"/>
</dbReference>
<feature type="region of interest" description="Disordered" evidence="1">
    <location>
        <begin position="1160"/>
        <end position="1267"/>
    </location>
</feature>
<feature type="compositionally biased region" description="Basic and acidic residues" evidence="1">
    <location>
        <begin position="932"/>
        <end position="946"/>
    </location>
</feature>
<feature type="compositionally biased region" description="Basic residues" evidence="1">
    <location>
        <begin position="908"/>
        <end position="917"/>
    </location>
</feature>
<feature type="region of interest" description="Disordered" evidence="1">
    <location>
        <begin position="842"/>
        <end position="1034"/>
    </location>
</feature>
<dbReference type="PROSITE" id="PS50042">
    <property type="entry name" value="CNMP_BINDING_3"/>
    <property type="match status" value="1"/>
</dbReference>
<feature type="compositionally biased region" description="Basic and acidic residues" evidence="1">
    <location>
        <begin position="1175"/>
        <end position="1184"/>
    </location>
</feature>
<feature type="compositionally biased region" description="Basic residues" evidence="1">
    <location>
        <begin position="1013"/>
        <end position="1030"/>
    </location>
</feature>
<dbReference type="CDD" id="cd00038">
    <property type="entry name" value="CAP_ED"/>
    <property type="match status" value="1"/>
</dbReference>
<evidence type="ECO:0000256" key="1">
    <source>
        <dbReference type="SAM" id="MobiDB-lite"/>
    </source>
</evidence>
<protein>
    <submittedName>
        <fullName evidence="3">cGMP-dependent protein kinase</fullName>
    </submittedName>
</protein>
<feature type="compositionally biased region" description="Basic residues" evidence="1">
    <location>
        <begin position="1230"/>
        <end position="1249"/>
    </location>
</feature>
<comment type="caution">
    <text evidence="3">The sequence shown here is derived from an EMBL/GenBank/DDBJ whole genome shotgun (WGS) entry which is preliminary data.</text>
</comment>
<name>A0ABP0KGK5_9DINO</name>
<reference evidence="3 4" key="1">
    <citation type="submission" date="2024-02" db="EMBL/GenBank/DDBJ databases">
        <authorList>
            <person name="Chen Y."/>
            <person name="Shah S."/>
            <person name="Dougan E. K."/>
            <person name="Thang M."/>
            <person name="Chan C."/>
        </authorList>
    </citation>
    <scope>NUCLEOTIDE SEQUENCE [LARGE SCALE GENOMIC DNA]</scope>
</reference>
<dbReference type="Gene3D" id="1.10.510.10">
    <property type="entry name" value="Transferase(Phosphotransferase) domain 1"/>
    <property type="match status" value="1"/>
</dbReference>
<dbReference type="SUPFAM" id="SSF51206">
    <property type="entry name" value="cAMP-binding domain-like"/>
    <property type="match status" value="1"/>
</dbReference>
<feature type="region of interest" description="Disordered" evidence="1">
    <location>
        <begin position="1748"/>
        <end position="1773"/>
    </location>
</feature>
<keyword evidence="3" id="KW-0808">Transferase</keyword>
<feature type="region of interest" description="Disordered" evidence="1">
    <location>
        <begin position="527"/>
        <end position="553"/>
    </location>
</feature>
<feature type="compositionally biased region" description="Low complexity" evidence="1">
    <location>
        <begin position="1752"/>
        <end position="1762"/>
    </location>
</feature>
<feature type="compositionally biased region" description="Acidic residues" evidence="1">
    <location>
        <begin position="920"/>
        <end position="931"/>
    </location>
</feature>
<dbReference type="Pfam" id="PF00027">
    <property type="entry name" value="cNMP_binding"/>
    <property type="match status" value="1"/>
</dbReference>
<keyword evidence="4" id="KW-1185">Reference proteome</keyword>
<accession>A0ABP0KGK5</accession>
<dbReference type="InterPro" id="IPR018490">
    <property type="entry name" value="cNMP-bd_dom_sf"/>
</dbReference>
<dbReference type="Proteomes" id="UP001642464">
    <property type="component" value="Unassembled WGS sequence"/>
</dbReference>
<dbReference type="InterPro" id="IPR000595">
    <property type="entry name" value="cNMP-bd_dom"/>
</dbReference>
<keyword evidence="3" id="KW-0418">Kinase</keyword>
<dbReference type="EMBL" id="CAXAMM010011112">
    <property type="protein sequence ID" value="CAK9025104.1"/>
    <property type="molecule type" value="Genomic_DNA"/>
</dbReference>
<sequence>MCLFEEEIINAFKRITGTFGQPEQILHFEGYVKTESGAHMLLFEDFGESLSKIMSFSVTIMFDIVYVVEIAKQIVAKACKGKKLSGQPANLFDTCNNAIVGLKRDIVQSQSPSFLTAVPDFVDGSVGAEDLLRAITALHQQGIYHLALSPESVRLRMGRMRLKLSDLGAFERPSEPIASRAATQLGWRSYTRPRAIVAACFVMLAIERITPHLPATCRVALVTLSTRKTLEILPSLRRSQVKQNFSKSAVSRETRRELLAEFAMFAELDQSDLTHLAREFQGPFYVPPGASLFNVGETGDFLYFLLAGEVVARRGKRELRRYRRGGFLGEAALFGAKPTRRIFSASVARGGQGCALLRMHHTFFRRDLKNRGPVTSVVGPTRWRYLEQPNLELQPEEVDVFAAGAVWCQLAAGSKVVSFFRIKRATTIEDLLDAVATSDIGSFYFLVQEWRGVALIELMVRRASAYEEKLDVVKSDETETQPVASAAESVHQIHQSTTVLEVGQGLLGSISHTVSVAWRSPRRVQCESGAVPPESSDLGSPLLKPPGTTHHAQDLQKAAGSAFELTQDAVSASVAVRMSNNARQTLLQQWEKLSNKATERYGQAIGEIFGDIYGHLQLLTGFVLDSAKRATARKAAVTGPVTRPGLGCVARGAFEALTDEVLLVRDAEDGSLLARWQIGASMVFESELCARTLPRVLPSVRPALAAGFQIGSAVGRNRAINFKRLWIDAFLGSFVKQLWTLTRMRAKRLVRRRVKWDAFGSALKESVIQGQTVLIAVFRLQLLMSHRQRDCTCAACVALGRVASVVVDEDTTEEHRTYIAKVLERSYTNILERGLELLKQERRATEASSSGVERHATPGAEVEEKEVKEEEAGVESHTTPGTVPAEPPAGASGPVKEEKSEVEEEAPKKRKRRKRRPKAEEEELARDEELPEEKAEDTGVAGKEETEAPSETPGCSSTGVSQIEKDHRQPLPRKSPKPSANPAISLKEKKKKEDNAPTVKEGPRGQLWIGPIRAHKNKPPPKKNKGLKKERKNERYWERRRQQVYCEDQQVHQLDQFWDEEVELIGKVVELKRKDTGREVTLKASGTPAESLLRALSGVPSKHIRVHLCPDPCPALVWEEGYLHCSQLKEADREAVGWSQNLEAAVEKEDDDELKQLRSSIEDLRHRGKGVGGAAEKREKRDKSPGASGDEDQRKKKKRRKKEASRIQAKKSLESLFSTTGLDPKAEVRRRVKKRAKRVAKRTRNRKRGSSSSGEDSSSSSTIESCEVNDKDLFEPATSTQRVWRQCPGALTMSMVAEAKEALLTQMGNPGEPIEGAVPAIVTQYVRQVLMPTMSGPVARESHHWGLLLDLLLTGQVAAAADLGAQRLKALEGHAKGMKPELLRQLELVAQEKPSLSSSAEIMKAGRQANEEQKVLQRASVRDSQEKGKSSWVDWRSKQEKGEKGGKQEKGKKGKGDGKKKAGGTQGSEVFELAGNSSTAWPEKVEKEFHEFEHDAFLQQQPQPEMTGLPCGDTAPVVGSAKLLPAKHSTMVEVYRRAMGTLQIDDKMRSNMDKGSDLKADFMPLPVPLADDLLATTVVGINHMGGWKSSPPGTGITTDLQSLAVKNLGELLHRNLVLTKFGRLPTKYDQNDPQVLRLLPSKWVPEIGLPLASGVGRGFMTKWWKGFRSGLRRRYVRPRFETWDLEDVPQVILDFARQQGAEQANLVASSVGDTMARDWGYWTGHSIGVVSGLILCVLAEGEGRRTSHRSSTHSLHITSHQHVVPAPTPRRMS</sequence>
<feature type="compositionally biased region" description="Low complexity" evidence="1">
    <location>
        <begin position="1250"/>
        <end position="1266"/>
    </location>
</feature>
<feature type="region of interest" description="Disordered" evidence="1">
    <location>
        <begin position="1404"/>
        <end position="1479"/>
    </location>
</feature>
<dbReference type="InterPro" id="IPR011009">
    <property type="entry name" value="Kinase-like_dom_sf"/>
</dbReference>
<dbReference type="SUPFAM" id="SSF56112">
    <property type="entry name" value="Protein kinase-like (PK-like)"/>
    <property type="match status" value="1"/>
</dbReference>
<dbReference type="SMART" id="SM00100">
    <property type="entry name" value="cNMP"/>
    <property type="match status" value="1"/>
</dbReference>
<evidence type="ECO:0000313" key="3">
    <source>
        <dbReference type="EMBL" id="CAK9025104.1"/>
    </source>
</evidence>
<feature type="domain" description="Cyclic nucleotide-binding" evidence="2">
    <location>
        <begin position="264"/>
        <end position="366"/>
    </location>
</feature>
<evidence type="ECO:0000259" key="2">
    <source>
        <dbReference type="PROSITE" id="PS50042"/>
    </source>
</evidence>
<dbReference type="Gene3D" id="2.60.120.10">
    <property type="entry name" value="Jelly Rolls"/>
    <property type="match status" value="1"/>
</dbReference>
<proteinExistence type="predicted"/>
<dbReference type="GO" id="GO:0016301">
    <property type="term" value="F:kinase activity"/>
    <property type="evidence" value="ECO:0007669"/>
    <property type="project" value="UniProtKB-KW"/>
</dbReference>
<evidence type="ECO:0000313" key="4">
    <source>
        <dbReference type="Proteomes" id="UP001642464"/>
    </source>
</evidence>
<organism evidence="3 4">
    <name type="scientific">Durusdinium trenchii</name>
    <dbReference type="NCBI Taxonomy" id="1381693"/>
    <lineage>
        <taxon>Eukaryota</taxon>
        <taxon>Sar</taxon>
        <taxon>Alveolata</taxon>
        <taxon>Dinophyceae</taxon>
        <taxon>Suessiales</taxon>
        <taxon>Symbiodiniaceae</taxon>
        <taxon>Durusdinium</taxon>
    </lineage>
</organism>
<gene>
    <name evidence="3" type="ORF">SCF082_LOCUS16931</name>
</gene>
<feature type="compositionally biased region" description="Basic and acidic residues" evidence="1">
    <location>
        <begin position="1409"/>
        <end position="1460"/>
    </location>
</feature>